<organism evidence="2 3">
    <name type="scientific">Entomortierella chlamydospora</name>
    <dbReference type="NCBI Taxonomy" id="101097"/>
    <lineage>
        <taxon>Eukaryota</taxon>
        <taxon>Fungi</taxon>
        <taxon>Fungi incertae sedis</taxon>
        <taxon>Mucoromycota</taxon>
        <taxon>Mortierellomycotina</taxon>
        <taxon>Mortierellomycetes</taxon>
        <taxon>Mortierellales</taxon>
        <taxon>Mortierellaceae</taxon>
        <taxon>Entomortierella</taxon>
    </lineage>
</organism>
<feature type="transmembrane region" description="Helical" evidence="1">
    <location>
        <begin position="164"/>
        <end position="187"/>
    </location>
</feature>
<comment type="caution">
    <text evidence="2">The sequence shown here is derived from an EMBL/GenBank/DDBJ whole genome shotgun (WGS) entry which is preliminary data.</text>
</comment>
<dbReference type="AlphaFoldDB" id="A0A9P6MCL8"/>
<keyword evidence="3" id="KW-1185">Reference proteome</keyword>
<gene>
    <name evidence="2" type="ORF">BGZ80_008734</name>
</gene>
<accession>A0A9P6MCL8</accession>
<evidence type="ECO:0000256" key="1">
    <source>
        <dbReference type="SAM" id="Phobius"/>
    </source>
</evidence>
<protein>
    <submittedName>
        <fullName evidence="2">Uncharacterized protein</fullName>
    </submittedName>
</protein>
<name>A0A9P6MCL8_9FUNG</name>
<reference evidence="2" key="1">
    <citation type="journal article" date="2020" name="Fungal Divers.">
        <title>Resolving the Mortierellaceae phylogeny through synthesis of multi-gene phylogenetics and phylogenomics.</title>
        <authorList>
            <person name="Vandepol N."/>
            <person name="Liber J."/>
            <person name="Desiro A."/>
            <person name="Na H."/>
            <person name="Kennedy M."/>
            <person name="Barry K."/>
            <person name="Grigoriev I.V."/>
            <person name="Miller A.N."/>
            <person name="O'Donnell K."/>
            <person name="Stajich J.E."/>
            <person name="Bonito G."/>
        </authorList>
    </citation>
    <scope>NUCLEOTIDE SEQUENCE</scope>
    <source>
        <strain evidence="2">NRRL 2769</strain>
    </source>
</reference>
<feature type="non-terminal residue" evidence="2">
    <location>
        <position position="188"/>
    </location>
</feature>
<evidence type="ECO:0000313" key="3">
    <source>
        <dbReference type="Proteomes" id="UP000703661"/>
    </source>
</evidence>
<proteinExistence type="predicted"/>
<keyword evidence="1" id="KW-1133">Transmembrane helix</keyword>
<evidence type="ECO:0000313" key="2">
    <source>
        <dbReference type="EMBL" id="KAF9992066.1"/>
    </source>
</evidence>
<keyword evidence="1" id="KW-0812">Transmembrane</keyword>
<keyword evidence="1" id="KW-0472">Membrane</keyword>
<feature type="transmembrane region" description="Helical" evidence="1">
    <location>
        <begin position="52"/>
        <end position="71"/>
    </location>
</feature>
<dbReference type="EMBL" id="JAAAID010004840">
    <property type="protein sequence ID" value="KAF9992066.1"/>
    <property type="molecule type" value="Genomic_DNA"/>
</dbReference>
<dbReference type="Proteomes" id="UP000703661">
    <property type="component" value="Unassembled WGS sequence"/>
</dbReference>
<sequence>MAFDEYDELFQAMEATLSKNNNTSGNSTLYTELKSDGGTIKSLNCLVAPSPLMNATAYLTCMYAIVSVIILERQDINPAIAATQGGGPQNDPPEDTTIFAFSHMPSIEDGLLQTSIAEVKKVNAATASYLASLGQNLYIDWDQQQVTIIFETTDAEDGLEIPRWLIICVPIIAIISAFLLGFTEYFLD</sequence>